<dbReference type="EMBL" id="CP019937">
    <property type="protein sequence ID" value="ARO14049.1"/>
    <property type="molecule type" value="Genomic_DNA"/>
</dbReference>
<keyword evidence="3" id="KW-1185">Reference proteome</keyword>
<dbReference type="KEGG" id="kro:BVG79_00697"/>
<dbReference type="Proteomes" id="UP000242447">
    <property type="component" value="Chromosome"/>
</dbReference>
<reference evidence="2 3" key="1">
    <citation type="submission" date="2017-02" db="EMBL/GenBank/DDBJ databases">
        <title>Ketogulonicigenium robustum SPU B003 Genome sequencing and assembly.</title>
        <authorList>
            <person name="Li Y."/>
            <person name="Liu L."/>
            <person name="Wang C."/>
            <person name="Zhang M."/>
            <person name="Zhang T."/>
            <person name="Zhang Y."/>
        </authorList>
    </citation>
    <scope>NUCLEOTIDE SEQUENCE [LARGE SCALE GENOMIC DNA]</scope>
    <source>
        <strain evidence="2 3">SPU_B003</strain>
    </source>
</reference>
<evidence type="ECO:0000256" key="1">
    <source>
        <dbReference type="SAM" id="MobiDB-lite"/>
    </source>
</evidence>
<dbReference type="AlphaFoldDB" id="A0A1W6NXY6"/>
<gene>
    <name evidence="2" type="ORF">BVG79_00697</name>
</gene>
<name>A0A1W6NXY6_9RHOB</name>
<feature type="region of interest" description="Disordered" evidence="1">
    <location>
        <begin position="18"/>
        <end position="41"/>
    </location>
</feature>
<sequence length="41" mass="4496">MVHPFVVQTAIRVAGADAAQMVSAPHERRKRPDCAQGLRPK</sequence>
<protein>
    <submittedName>
        <fullName evidence="2">Uncharacterized protein</fullName>
    </submittedName>
</protein>
<accession>A0A1W6NXY6</accession>
<organism evidence="2 3">
    <name type="scientific">Ketogulonicigenium robustum</name>
    <dbReference type="NCBI Taxonomy" id="92947"/>
    <lineage>
        <taxon>Bacteria</taxon>
        <taxon>Pseudomonadati</taxon>
        <taxon>Pseudomonadota</taxon>
        <taxon>Alphaproteobacteria</taxon>
        <taxon>Rhodobacterales</taxon>
        <taxon>Roseobacteraceae</taxon>
        <taxon>Ketogulonicigenium</taxon>
    </lineage>
</organism>
<proteinExistence type="predicted"/>
<evidence type="ECO:0000313" key="3">
    <source>
        <dbReference type="Proteomes" id="UP000242447"/>
    </source>
</evidence>
<evidence type="ECO:0000313" key="2">
    <source>
        <dbReference type="EMBL" id="ARO14049.1"/>
    </source>
</evidence>